<protein>
    <submittedName>
        <fullName evidence="8">(2Fe-2S)-binding protein</fullName>
    </submittedName>
</protein>
<dbReference type="RefSeq" id="WP_144306047.1">
    <property type="nucleotide sequence ID" value="NZ_QMIF01000009.1"/>
</dbReference>
<dbReference type="EMBL" id="QMIF01000009">
    <property type="protein sequence ID" value="TVM32867.1"/>
    <property type="molecule type" value="Genomic_DNA"/>
</dbReference>
<dbReference type="Gene3D" id="3.10.20.30">
    <property type="match status" value="1"/>
</dbReference>
<keyword evidence="5" id="KW-0411">Iron-sulfur</keyword>
<accession>A0A6P1ZEW5</accession>
<evidence type="ECO:0000259" key="7">
    <source>
        <dbReference type="PROSITE" id="PS51085"/>
    </source>
</evidence>
<dbReference type="Pfam" id="PF01799">
    <property type="entry name" value="Fer2_2"/>
    <property type="match status" value="1"/>
</dbReference>
<gene>
    <name evidence="8" type="ORF">DQK91_14270</name>
</gene>
<dbReference type="PANTHER" id="PTHR44379">
    <property type="entry name" value="OXIDOREDUCTASE WITH IRON-SULFUR SUBUNIT"/>
    <property type="match status" value="1"/>
</dbReference>
<dbReference type="Proteomes" id="UP000434052">
    <property type="component" value="Unassembled WGS sequence"/>
</dbReference>
<evidence type="ECO:0000256" key="4">
    <source>
        <dbReference type="ARBA" id="ARBA00023004"/>
    </source>
</evidence>
<dbReference type="InterPro" id="IPR006311">
    <property type="entry name" value="TAT_signal"/>
</dbReference>
<feature type="domain" description="2Fe-2S ferredoxin-type" evidence="7">
    <location>
        <begin position="70"/>
        <end position="146"/>
    </location>
</feature>
<dbReference type="InterPro" id="IPR001041">
    <property type="entry name" value="2Fe-2S_ferredoxin-type"/>
</dbReference>
<feature type="region of interest" description="Disordered" evidence="6">
    <location>
        <begin position="1"/>
        <end position="29"/>
    </location>
</feature>
<dbReference type="AlphaFoldDB" id="A0A6P1ZEW5"/>
<evidence type="ECO:0000256" key="6">
    <source>
        <dbReference type="SAM" id="MobiDB-lite"/>
    </source>
</evidence>
<dbReference type="InterPro" id="IPR012675">
    <property type="entry name" value="Beta-grasp_dom_sf"/>
</dbReference>
<name>A0A6P1ZEW5_9BACT</name>
<evidence type="ECO:0000256" key="3">
    <source>
        <dbReference type="ARBA" id="ARBA00023002"/>
    </source>
</evidence>
<dbReference type="InterPro" id="IPR002888">
    <property type="entry name" value="2Fe-2S-bd"/>
</dbReference>
<keyword evidence="2" id="KW-0479">Metal-binding</keyword>
<keyword evidence="1" id="KW-0001">2Fe-2S</keyword>
<proteinExistence type="predicted"/>
<dbReference type="Pfam" id="PF00111">
    <property type="entry name" value="Fer2"/>
    <property type="match status" value="1"/>
</dbReference>
<evidence type="ECO:0000256" key="1">
    <source>
        <dbReference type="ARBA" id="ARBA00022714"/>
    </source>
</evidence>
<dbReference type="InterPro" id="IPR006058">
    <property type="entry name" value="2Fe2S_fd_BS"/>
</dbReference>
<comment type="caution">
    <text evidence="8">The sequence shown here is derived from an EMBL/GenBank/DDBJ whole genome shotgun (WGS) entry which is preliminary data.</text>
</comment>
<organism evidence="8 9">
    <name type="scientific">Oceanidesulfovibrio marinus</name>
    <dbReference type="NCBI Taxonomy" id="370038"/>
    <lineage>
        <taxon>Bacteria</taxon>
        <taxon>Pseudomonadati</taxon>
        <taxon>Thermodesulfobacteriota</taxon>
        <taxon>Desulfovibrionia</taxon>
        <taxon>Desulfovibrionales</taxon>
        <taxon>Desulfovibrionaceae</taxon>
        <taxon>Oceanidesulfovibrio</taxon>
    </lineage>
</organism>
<dbReference type="PROSITE" id="PS51318">
    <property type="entry name" value="TAT"/>
    <property type="match status" value="1"/>
</dbReference>
<dbReference type="InterPro" id="IPR051452">
    <property type="entry name" value="Diverse_Oxidoreductases"/>
</dbReference>
<sequence>MSQSNSPRKKHSCQCGSKHSGENSGGFSRRNFIKSMGAGAMAVAATGAAVRHARAQEKDEDPPADIQGMVPVSITINGRVYRLLVEPRWTLLYVMREQLGITGPKEGCGRGECGACSVLIDDVPRYSCLTLAVEASGKRVESTEGLLGPNEELGPVQEAFLEEDAYQCGYCTPGQVVAAEGLLRKNPQPSLEEIRIGMSGNLCRCGTYNHIFNAVQKAAKKKA</sequence>
<dbReference type="PROSITE" id="PS00197">
    <property type="entry name" value="2FE2S_FER_1"/>
    <property type="match status" value="1"/>
</dbReference>
<dbReference type="CDD" id="cd00207">
    <property type="entry name" value="fer2"/>
    <property type="match status" value="1"/>
</dbReference>
<dbReference type="PROSITE" id="PS51085">
    <property type="entry name" value="2FE2S_FER_2"/>
    <property type="match status" value="1"/>
</dbReference>
<dbReference type="GO" id="GO:0051537">
    <property type="term" value="F:2 iron, 2 sulfur cluster binding"/>
    <property type="evidence" value="ECO:0007669"/>
    <property type="project" value="UniProtKB-KW"/>
</dbReference>
<reference evidence="8 9" key="1">
    <citation type="submission" date="2018-06" db="EMBL/GenBank/DDBJ databases">
        <title>Complete genome of Desulfovibrio marinus P48SEP.</title>
        <authorList>
            <person name="Crispim J.S."/>
            <person name="Vidigal P.M.P."/>
            <person name="Silva L.C.F."/>
            <person name="Araujo L.C."/>
            <person name="Laguardia C.N."/>
            <person name="Dias R.S."/>
            <person name="Sousa M.P."/>
            <person name="Paula S.O."/>
            <person name="Silva C."/>
        </authorList>
    </citation>
    <scope>NUCLEOTIDE SEQUENCE [LARGE SCALE GENOMIC DNA]</scope>
    <source>
        <strain evidence="8 9">P48SEP</strain>
    </source>
</reference>
<dbReference type="OrthoDB" id="9775084at2"/>
<dbReference type="SUPFAM" id="SSF47741">
    <property type="entry name" value="CO dehydrogenase ISP C-domain like"/>
    <property type="match status" value="1"/>
</dbReference>
<dbReference type="InterPro" id="IPR036884">
    <property type="entry name" value="2Fe-2S-bd_dom_sf"/>
</dbReference>
<dbReference type="Gene3D" id="1.10.150.120">
    <property type="entry name" value="[2Fe-2S]-binding domain"/>
    <property type="match status" value="1"/>
</dbReference>
<dbReference type="GO" id="GO:0046872">
    <property type="term" value="F:metal ion binding"/>
    <property type="evidence" value="ECO:0007669"/>
    <property type="project" value="UniProtKB-KW"/>
</dbReference>
<dbReference type="GO" id="GO:0016491">
    <property type="term" value="F:oxidoreductase activity"/>
    <property type="evidence" value="ECO:0007669"/>
    <property type="project" value="UniProtKB-KW"/>
</dbReference>
<evidence type="ECO:0000313" key="8">
    <source>
        <dbReference type="EMBL" id="TVM32867.1"/>
    </source>
</evidence>
<evidence type="ECO:0000313" key="9">
    <source>
        <dbReference type="Proteomes" id="UP000434052"/>
    </source>
</evidence>
<evidence type="ECO:0000256" key="5">
    <source>
        <dbReference type="ARBA" id="ARBA00023014"/>
    </source>
</evidence>
<dbReference type="PANTHER" id="PTHR44379:SF5">
    <property type="entry name" value="OXIDOREDUCTASE WITH IRON-SULFUR SUBUNIT"/>
    <property type="match status" value="1"/>
</dbReference>
<keyword evidence="3" id="KW-0560">Oxidoreductase</keyword>
<dbReference type="SUPFAM" id="SSF54292">
    <property type="entry name" value="2Fe-2S ferredoxin-like"/>
    <property type="match status" value="1"/>
</dbReference>
<dbReference type="FunFam" id="1.10.150.120:FF:000003">
    <property type="entry name" value="Carbon monoxide dehydrogenase, small subunit"/>
    <property type="match status" value="1"/>
</dbReference>
<evidence type="ECO:0000256" key="2">
    <source>
        <dbReference type="ARBA" id="ARBA00022723"/>
    </source>
</evidence>
<dbReference type="InterPro" id="IPR036010">
    <property type="entry name" value="2Fe-2S_ferredoxin-like_sf"/>
</dbReference>
<keyword evidence="4" id="KW-0408">Iron</keyword>